<proteinExistence type="predicted"/>
<dbReference type="SMART" id="SM00740">
    <property type="entry name" value="PASTA"/>
    <property type="match status" value="1"/>
</dbReference>
<sequence length="288" mass="29965">MRIVARIITMGGEPVSGVKVEVVTVDGSLAPGVVKSGRLTLSFDETLPAAWGLALDGQPVLAFPVKASADAIDLGEIVTSPDGWRVPAFHAPEGRVFGLPRALTELKPQPVEEPPVEELPVEEQPHETTIDFAKAVPLRVLLDSSTKQLGGVATAADRLQLTGATVTVRGLPSGSGSDFSLSFPEADLAKNVNGLSELSFALRPDRAGRIDTPVTPETTNPLPDLTGYTRDLAARKLAAAGLAVTVASEVVTEPRAVGRVVRQTPAAGRPGDPEVPVQIFIGKAAGVS</sequence>
<dbReference type="Proteomes" id="UP001149140">
    <property type="component" value="Unassembled WGS sequence"/>
</dbReference>
<accession>A0A9X3MZP5</accession>
<evidence type="ECO:0000259" key="1">
    <source>
        <dbReference type="PROSITE" id="PS51178"/>
    </source>
</evidence>
<feature type="domain" description="PASTA" evidence="1">
    <location>
        <begin position="215"/>
        <end position="283"/>
    </location>
</feature>
<protein>
    <submittedName>
        <fullName evidence="2">PASTA domain-containing protein</fullName>
    </submittedName>
</protein>
<dbReference type="AlphaFoldDB" id="A0A9X3MZP5"/>
<reference evidence="2" key="1">
    <citation type="submission" date="2022-10" db="EMBL/GenBank/DDBJ databases">
        <title>The WGS of Solirubrobacter ginsenosidimutans DSM 21036.</title>
        <authorList>
            <person name="Jiang Z."/>
        </authorList>
    </citation>
    <scope>NUCLEOTIDE SEQUENCE</scope>
    <source>
        <strain evidence="2">DSM 21036</strain>
    </source>
</reference>
<dbReference type="EMBL" id="JAPDOD010000051">
    <property type="protein sequence ID" value="MDA0165724.1"/>
    <property type="molecule type" value="Genomic_DNA"/>
</dbReference>
<dbReference type="Gene3D" id="3.30.10.20">
    <property type="match status" value="1"/>
</dbReference>
<evidence type="ECO:0000313" key="2">
    <source>
        <dbReference type="EMBL" id="MDA0165724.1"/>
    </source>
</evidence>
<dbReference type="CDD" id="cd06577">
    <property type="entry name" value="PASTA_pknB"/>
    <property type="match status" value="1"/>
</dbReference>
<gene>
    <name evidence="2" type="ORF">OM076_35985</name>
</gene>
<organism evidence="2 3">
    <name type="scientific">Solirubrobacter ginsenosidimutans</name>
    <dbReference type="NCBI Taxonomy" id="490573"/>
    <lineage>
        <taxon>Bacteria</taxon>
        <taxon>Bacillati</taxon>
        <taxon>Actinomycetota</taxon>
        <taxon>Thermoleophilia</taxon>
        <taxon>Solirubrobacterales</taxon>
        <taxon>Solirubrobacteraceae</taxon>
        <taxon>Solirubrobacter</taxon>
    </lineage>
</organism>
<keyword evidence="3" id="KW-1185">Reference proteome</keyword>
<name>A0A9X3MZP5_9ACTN</name>
<dbReference type="Pfam" id="PF03793">
    <property type="entry name" value="PASTA"/>
    <property type="match status" value="1"/>
</dbReference>
<comment type="caution">
    <text evidence="2">The sequence shown here is derived from an EMBL/GenBank/DDBJ whole genome shotgun (WGS) entry which is preliminary data.</text>
</comment>
<dbReference type="PROSITE" id="PS51178">
    <property type="entry name" value="PASTA"/>
    <property type="match status" value="1"/>
</dbReference>
<dbReference type="InterPro" id="IPR005543">
    <property type="entry name" value="PASTA_dom"/>
</dbReference>
<dbReference type="RefSeq" id="WP_270044986.1">
    <property type="nucleotide sequence ID" value="NZ_JAPDOD010000051.1"/>
</dbReference>
<evidence type="ECO:0000313" key="3">
    <source>
        <dbReference type="Proteomes" id="UP001149140"/>
    </source>
</evidence>